<dbReference type="OrthoDB" id="5145315at2"/>
<dbReference type="PANTHER" id="PTHR31423">
    <property type="entry name" value="YBAK DOMAIN-CONTAINING PROTEIN"/>
    <property type="match status" value="1"/>
</dbReference>
<dbReference type="GO" id="GO:0002161">
    <property type="term" value="F:aminoacyl-tRNA deacylase activity"/>
    <property type="evidence" value="ECO:0007669"/>
    <property type="project" value="InterPro"/>
</dbReference>
<dbReference type="CDD" id="cd04335">
    <property type="entry name" value="PrdX_deacylase"/>
    <property type="match status" value="1"/>
</dbReference>
<comment type="similarity">
    <text evidence="1">Belongs to the PRORSD1 family.</text>
</comment>
<dbReference type="EMBL" id="CP029479">
    <property type="protein sequence ID" value="AWM78606.1"/>
    <property type="molecule type" value="Genomic_DNA"/>
</dbReference>
<dbReference type="SUPFAM" id="SSF55826">
    <property type="entry name" value="YbaK/ProRS associated domain"/>
    <property type="match status" value="1"/>
</dbReference>
<dbReference type="GO" id="GO:0003677">
    <property type="term" value="F:DNA binding"/>
    <property type="evidence" value="ECO:0007669"/>
    <property type="project" value="UniProtKB-KW"/>
</dbReference>
<evidence type="ECO:0000313" key="3">
    <source>
        <dbReference type="EMBL" id="AWM78606.1"/>
    </source>
</evidence>
<keyword evidence="4" id="KW-1185">Reference proteome</keyword>
<name>A0A2Z3HWJ0_9CAUL</name>
<proteinExistence type="inferred from homology"/>
<dbReference type="Gene3D" id="3.90.960.10">
    <property type="entry name" value="YbaK/aminoacyl-tRNA synthetase-associated domain"/>
    <property type="match status" value="1"/>
</dbReference>
<evidence type="ECO:0000256" key="1">
    <source>
        <dbReference type="ARBA" id="ARBA00010201"/>
    </source>
</evidence>
<accession>A0A2Z3HWJ0</accession>
<dbReference type="InterPro" id="IPR040285">
    <property type="entry name" value="ProX/PRXD1"/>
</dbReference>
<dbReference type="Proteomes" id="UP000247763">
    <property type="component" value="Chromosome"/>
</dbReference>
<gene>
    <name evidence="3" type="ORF">HYN04_13070</name>
</gene>
<dbReference type="InterPro" id="IPR036754">
    <property type="entry name" value="YbaK/aa-tRNA-synt-asso_dom_sf"/>
</dbReference>
<organism evidence="3 4">
    <name type="scientific">Phenylobacterium parvum</name>
    <dbReference type="NCBI Taxonomy" id="2201350"/>
    <lineage>
        <taxon>Bacteria</taxon>
        <taxon>Pseudomonadati</taxon>
        <taxon>Pseudomonadota</taxon>
        <taxon>Alphaproteobacteria</taxon>
        <taxon>Caulobacterales</taxon>
        <taxon>Caulobacteraceae</taxon>
        <taxon>Phenylobacterium</taxon>
    </lineage>
</organism>
<evidence type="ECO:0000259" key="2">
    <source>
        <dbReference type="Pfam" id="PF04073"/>
    </source>
</evidence>
<feature type="domain" description="YbaK/aminoacyl-tRNA synthetase-associated" evidence="2">
    <location>
        <begin position="23"/>
        <end position="148"/>
    </location>
</feature>
<dbReference type="FunFam" id="3.90.960.10:FF:000005">
    <property type="entry name" value="Putative prolyl-tRNA synthetase"/>
    <property type="match status" value="1"/>
</dbReference>
<reference evidence="4" key="1">
    <citation type="submission" date="2018-05" db="EMBL/GenBank/DDBJ databases">
        <title>Genome sequencing of Phenylobacterium sp. HYN0004.</title>
        <authorList>
            <person name="Yi H."/>
            <person name="Baek C."/>
        </authorList>
    </citation>
    <scope>NUCLEOTIDE SEQUENCE [LARGE SCALE GENOMIC DNA]</scope>
    <source>
        <strain evidence="4">HYN0004</strain>
    </source>
</reference>
<keyword evidence="3" id="KW-0238">DNA-binding</keyword>
<evidence type="ECO:0000313" key="4">
    <source>
        <dbReference type="Proteomes" id="UP000247763"/>
    </source>
</evidence>
<dbReference type="PANTHER" id="PTHR31423:SF3">
    <property type="entry name" value="PROLYL-TRNA SYNTHETASE ASSOCIATED DOMAIN-CONTAINING PROTEIN 1-RELATED"/>
    <property type="match status" value="1"/>
</dbReference>
<dbReference type="InterPro" id="IPR007214">
    <property type="entry name" value="YbaK/aa-tRNA-synth-assoc-dom"/>
</dbReference>
<sequence>MLDRDGLLDLFDQLGMAHATLDHPAVFRVGEGAEIKARIPGPHTKNLFLKDARGDLWLVCAKDDTAIDLKRLHGVIGSARLSFGAADLMEASLGVTPGSVTLFALANDPLHRVRLVLDLALAEADQVSFHPLENTATTTVDQASLRRLLEHLGREPLVVDFPRLALSALPPR</sequence>
<dbReference type="KEGG" id="phb:HYN04_13070"/>
<dbReference type="AlphaFoldDB" id="A0A2Z3HWJ0"/>
<protein>
    <submittedName>
        <fullName evidence="3">DNA-binding protein</fullName>
    </submittedName>
</protein>
<dbReference type="Pfam" id="PF04073">
    <property type="entry name" value="tRNA_edit"/>
    <property type="match status" value="1"/>
</dbReference>
<dbReference type="RefSeq" id="WP_110451172.1">
    <property type="nucleotide sequence ID" value="NZ_CP029479.1"/>
</dbReference>